<gene>
    <name evidence="3" type="ORF">SAMN02746066_01037</name>
</gene>
<keyword evidence="4" id="KW-1185">Reference proteome</keyword>
<name>A0A1M7GNZ8_9FIRM</name>
<dbReference type="PANTHER" id="PTHR46558">
    <property type="entry name" value="TRACRIPTIONAL REGULATORY PROTEIN-RELATED-RELATED"/>
    <property type="match status" value="1"/>
</dbReference>
<dbReference type="PROSITE" id="PS50943">
    <property type="entry name" value="HTH_CROC1"/>
    <property type="match status" value="1"/>
</dbReference>
<dbReference type="SUPFAM" id="SSF47413">
    <property type="entry name" value="lambda repressor-like DNA-binding domains"/>
    <property type="match status" value="1"/>
</dbReference>
<dbReference type="Proteomes" id="UP000184038">
    <property type="component" value="Unassembled WGS sequence"/>
</dbReference>
<dbReference type="Gene3D" id="1.10.260.40">
    <property type="entry name" value="lambda repressor-like DNA-binding domains"/>
    <property type="match status" value="1"/>
</dbReference>
<dbReference type="SMART" id="SM00530">
    <property type="entry name" value="HTH_XRE"/>
    <property type="match status" value="1"/>
</dbReference>
<accession>A0A1M7GNZ8</accession>
<dbReference type="OrthoDB" id="9812495at2"/>
<keyword evidence="1 3" id="KW-0238">DNA-binding</keyword>
<dbReference type="Gene3D" id="1.25.40.10">
    <property type="entry name" value="Tetratricopeptide repeat domain"/>
    <property type="match status" value="1"/>
</dbReference>
<dbReference type="InterPro" id="IPR010982">
    <property type="entry name" value="Lambda_DNA-bd_dom_sf"/>
</dbReference>
<sequence>MKINELIRMYRKEQHLTQEQVANYLGVTAPAVNKWENGISYPDITLLAPLARILKTDIDTLLSFREELTDLEIDKIIRDITVEISTRGFNQTFEKVSNLIKEYPNCDKLILFTAQLLNAYLLMQDIEDKGKYKKQITAWYEVVAFGEDKELSNMATASLCQDYVVNGEYEEAQKLLDQIPPVGFDKRMIQANLYSKQEKYDEAYKVHEEMVYQNANGIIGSLMQIIHLKCKQKEYEEALIYAKLARNVAENFELGQYIASSSEFMIALEQKNKDESLRLLEEMVSGINELNGIRQSLYPHMKFKQDNGLSSMKEMIKKSFEKDEELDFLRDDPAFIRIMKKLEGEDA</sequence>
<evidence type="ECO:0000256" key="1">
    <source>
        <dbReference type="ARBA" id="ARBA00023125"/>
    </source>
</evidence>
<evidence type="ECO:0000259" key="2">
    <source>
        <dbReference type="PROSITE" id="PS50943"/>
    </source>
</evidence>
<dbReference type="CDD" id="cd00093">
    <property type="entry name" value="HTH_XRE"/>
    <property type="match status" value="1"/>
</dbReference>
<proteinExistence type="predicted"/>
<protein>
    <submittedName>
        <fullName evidence="3">DNA-binding transcriptional regulator, XRE-family HTH domain</fullName>
    </submittedName>
</protein>
<evidence type="ECO:0000313" key="3">
    <source>
        <dbReference type="EMBL" id="SHM18132.1"/>
    </source>
</evidence>
<dbReference type="EMBL" id="FRCP01000007">
    <property type="protein sequence ID" value="SHM18132.1"/>
    <property type="molecule type" value="Genomic_DNA"/>
</dbReference>
<dbReference type="RefSeq" id="WP_073284043.1">
    <property type="nucleotide sequence ID" value="NZ_FRCP01000007.1"/>
</dbReference>
<dbReference type="Pfam" id="PF01381">
    <property type="entry name" value="HTH_3"/>
    <property type="match status" value="1"/>
</dbReference>
<dbReference type="InterPro" id="IPR001387">
    <property type="entry name" value="Cro/C1-type_HTH"/>
</dbReference>
<reference evidence="3 4" key="1">
    <citation type="submission" date="2016-11" db="EMBL/GenBank/DDBJ databases">
        <authorList>
            <person name="Jaros S."/>
            <person name="Januszkiewicz K."/>
            <person name="Wedrychowicz H."/>
        </authorList>
    </citation>
    <scope>NUCLEOTIDE SEQUENCE [LARGE SCALE GENOMIC DNA]</scope>
    <source>
        <strain evidence="3 4">DSM 15930</strain>
    </source>
</reference>
<dbReference type="STRING" id="1120996.SAMN02746066_01037"/>
<feature type="domain" description="HTH cro/C1-type" evidence="2">
    <location>
        <begin position="7"/>
        <end position="61"/>
    </location>
</feature>
<dbReference type="SUPFAM" id="SSF48452">
    <property type="entry name" value="TPR-like"/>
    <property type="match status" value="1"/>
</dbReference>
<evidence type="ECO:0000313" key="4">
    <source>
        <dbReference type="Proteomes" id="UP000184038"/>
    </source>
</evidence>
<dbReference type="InterPro" id="IPR011990">
    <property type="entry name" value="TPR-like_helical_dom_sf"/>
</dbReference>
<dbReference type="AlphaFoldDB" id="A0A1M7GNZ8"/>
<dbReference type="GO" id="GO:0003677">
    <property type="term" value="F:DNA binding"/>
    <property type="evidence" value="ECO:0007669"/>
    <property type="project" value="UniProtKB-KW"/>
</dbReference>
<dbReference type="PANTHER" id="PTHR46558:SF11">
    <property type="entry name" value="HTH-TYPE TRANSCRIPTIONAL REGULATOR XRE"/>
    <property type="match status" value="1"/>
</dbReference>
<organism evidence="3 4">
    <name type="scientific">Anaerosporobacter mobilis DSM 15930</name>
    <dbReference type="NCBI Taxonomy" id="1120996"/>
    <lineage>
        <taxon>Bacteria</taxon>
        <taxon>Bacillati</taxon>
        <taxon>Bacillota</taxon>
        <taxon>Clostridia</taxon>
        <taxon>Lachnospirales</taxon>
        <taxon>Lachnospiraceae</taxon>
        <taxon>Anaerosporobacter</taxon>
    </lineage>
</organism>